<evidence type="ECO:0000313" key="2">
    <source>
        <dbReference type="EMBL" id="SEG19443.1"/>
    </source>
</evidence>
<evidence type="ECO:0000256" key="1">
    <source>
        <dbReference type="SAM" id="SignalP"/>
    </source>
</evidence>
<sequence length="175" mass="18516">MNKSNVYRIGRTVLAVAVAGAVTSIAVAPPALAAQKATLGPYGYGSLKLGMSATKAKATGTVVRKPAGDHAGCTGWDLKEKPYGEYQVGAIISKRYGLTMIVAHAGMKTPKGIRFGSTKAQLKAAYPDLRRGPGGFPTAGVPGNKKAYYLFYLSYKDNRVAGMSLVLAKHDCRKY</sequence>
<reference evidence="2 3" key="1">
    <citation type="submission" date="2016-10" db="EMBL/GenBank/DDBJ databases">
        <authorList>
            <person name="de Groot N.N."/>
        </authorList>
    </citation>
    <scope>NUCLEOTIDE SEQUENCE [LARGE SCALE GENOMIC DNA]</scope>
    <source>
        <strain evidence="2 3">CGMCC 4.7037</strain>
    </source>
</reference>
<proteinExistence type="predicted"/>
<keyword evidence="1" id="KW-0732">Signal</keyword>
<organism evidence="2 3">
    <name type="scientific">Nonomuraea solani</name>
    <dbReference type="NCBI Taxonomy" id="1144553"/>
    <lineage>
        <taxon>Bacteria</taxon>
        <taxon>Bacillati</taxon>
        <taxon>Actinomycetota</taxon>
        <taxon>Actinomycetes</taxon>
        <taxon>Streptosporangiales</taxon>
        <taxon>Streptosporangiaceae</taxon>
        <taxon>Nonomuraea</taxon>
    </lineage>
</organism>
<evidence type="ECO:0000313" key="3">
    <source>
        <dbReference type="Proteomes" id="UP000236732"/>
    </source>
</evidence>
<dbReference type="RefSeq" id="WP_200823796.1">
    <property type="nucleotide sequence ID" value="NZ_FNVT01000002.1"/>
</dbReference>
<dbReference type="Proteomes" id="UP000236732">
    <property type="component" value="Unassembled WGS sequence"/>
</dbReference>
<dbReference type="EMBL" id="FNVT01000002">
    <property type="protein sequence ID" value="SEG19443.1"/>
    <property type="molecule type" value="Genomic_DNA"/>
</dbReference>
<feature type="chain" id="PRO_5009290204" evidence="1">
    <location>
        <begin position="34"/>
        <end position="175"/>
    </location>
</feature>
<name>A0A1H5Y642_9ACTN</name>
<dbReference type="AlphaFoldDB" id="A0A1H5Y642"/>
<gene>
    <name evidence="2" type="ORF">SAMN05444920_102154</name>
</gene>
<keyword evidence="3" id="KW-1185">Reference proteome</keyword>
<accession>A0A1H5Y642</accession>
<feature type="signal peptide" evidence="1">
    <location>
        <begin position="1"/>
        <end position="33"/>
    </location>
</feature>
<protein>
    <submittedName>
        <fullName evidence="2">Uncharacterized protein</fullName>
    </submittedName>
</protein>